<feature type="transmembrane region" description="Helical" evidence="9">
    <location>
        <begin position="82"/>
        <end position="104"/>
    </location>
</feature>
<accession>E4XH41</accession>
<keyword evidence="5" id="KW-0256">Endoplasmic reticulum</keyword>
<evidence type="ECO:0000313" key="12">
    <source>
        <dbReference type="Proteomes" id="UP000001307"/>
    </source>
</evidence>
<evidence type="ECO:0000313" key="11">
    <source>
        <dbReference type="EMBL" id="CBY40343.1"/>
    </source>
</evidence>
<organism evidence="10">
    <name type="scientific">Oikopleura dioica</name>
    <name type="common">Tunicate</name>
    <dbReference type="NCBI Taxonomy" id="34765"/>
    <lineage>
        <taxon>Eukaryota</taxon>
        <taxon>Metazoa</taxon>
        <taxon>Chordata</taxon>
        <taxon>Tunicata</taxon>
        <taxon>Appendicularia</taxon>
        <taxon>Copelata</taxon>
        <taxon>Oikopleuridae</taxon>
        <taxon>Oikopleura</taxon>
    </lineage>
</organism>
<evidence type="ECO:0000256" key="5">
    <source>
        <dbReference type="ARBA" id="ARBA00022824"/>
    </source>
</evidence>
<feature type="transmembrane region" description="Helical" evidence="9">
    <location>
        <begin position="21"/>
        <end position="44"/>
    </location>
</feature>
<evidence type="ECO:0000256" key="7">
    <source>
        <dbReference type="ARBA" id="ARBA00023136"/>
    </source>
</evidence>
<evidence type="ECO:0000256" key="2">
    <source>
        <dbReference type="ARBA" id="ARBA00009436"/>
    </source>
</evidence>
<sequence length="107" mass="11957">MESSDKKSARFISQPALRKNLLVNQHSMTLTTGLAGATAGIIGLTGWSGFAFFFVSAFVLVALLQIKAGFNWEAYFPSYKVLLGGWVTAFKTYILFWTFLYGMIHIY</sequence>
<dbReference type="AlphaFoldDB" id="E4XH41"/>
<dbReference type="InterPro" id="IPR008504">
    <property type="entry name" value="Emc6"/>
</dbReference>
<evidence type="ECO:0000256" key="9">
    <source>
        <dbReference type="SAM" id="Phobius"/>
    </source>
</evidence>
<dbReference type="EMBL" id="FN653050">
    <property type="protein sequence ID" value="CBY09989.1"/>
    <property type="molecule type" value="Genomic_DNA"/>
</dbReference>
<dbReference type="GO" id="GO:0034975">
    <property type="term" value="P:protein folding in endoplasmic reticulum"/>
    <property type="evidence" value="ECO:0007669"/>
    <property type="project" value="TreeGrafter"/>
</dbReference>
<dbReference type="Proteomes" id="UP000011014">
    <property type="component" value="Unassembled WGS sequence"/>
</dbReference>
<keyword evidence="4 9" id="KW-0812">Transmembrane</keyword>
<evidence type="ECO:0000256" key="1">
    <source>
        <dbReference type="ARBA" id="ARBA00004477"/>
    </source>
</evidence>
<keyword evidence="12" id="KW-1185">Reference proteome</keyword>
<dbReference type="PANTHER" id="PTHR20994">
    <property type="entry name" value="ER MEMBRANE PROTEIN COMPLEX SUBUNIT 6"/>
    <property type="match status" value="1"/>
</dbReference>
<dbReference type="GO" id="GO:0072546">
    <property type="term" value="C:EMC complex"/>
    <property type="evidence" value="ECO:0007669"/>
    <property type="project" value="InterPro"/>
</dbReference>
<gene>
    <name evidence="10" type="ORF">GSOID_T00010807001</name>
    <name evidence="11" type="ORF">GSOID_T00022339001</name>
</gene>
<comment type="subcellular location">
    <subcellularLocation>
        <location evidence="1">Endoplasmic reticulum membrane</location>
        <topology evidence="1">Multi-pass membrane protein</topology>
    </subcellularLocation>
</comment>
<evidence type="ECO:0000313" key="10">
    <source>
        <dbReference type="EMBL" id="CBY09989.1"/>
    </source>
</evidence>
<dbReference type="Proteomes" id="UP000001307">
    <property type="component" value="Unassembled WGS sequence"/>
</dbReference>
<feature type="transmembrane region" description="Helical" evidence="9">
    <location>
        <begin position="50"/>
        <end position="70"/>
    </location>
</feature>
<protein>
    <recommendedName>
        <fullName evidence="3">ER membrane protein complex subunit 6</fullName>
    </recommendedName>
    <alternativeName>
        <fullName evidence="8">Transmembrane protein 93</fullName>
    </alternativeName>
</protein>
<dbReference type="InParanoid" id="E4XH41"/>
<proteinExistence type="inferred from homology"/>
<evidence type="ECO:0000256" key="6">
    <source>
        <dbReference type="ARBA" id="ARBA00022989"/>
    </source>
</evidence>
<name>E4XH41_OIKDI</name>
<dbReference type="PANTHER" id="PTHR20994:SF0">
    <property type="entry name" value="ER MEMBRANE PROTEIN COMPLEX SUBUNIT 6"/>
    <property type="match status" value="1"/>
</dbReference>
<dbReference type="Pfam" id="PF07019">
    <property type="entry name" value="EMC6"/>
    <property type="match status" value="1"/>
</dbReference>
<comment type="similarity">
    <text evidence="2">Belongs to the EMC6 family.</text>
</comment>
<dbReference type="EMBL" id="FN655884">
    <property type="protein sequence ID" value="CBY40343.1"/>
    <property type="molecule type" value="Genomic_DNA"/>
</dbReference>
<keyword evidence="6 9" id="KW-1133">Transmembrane helix</keyword>
<evidence type="ECO:0000256" key="3">
    <source>
        <dbReference type="ARBA" id="ARBA00020827"/>
    </source>
</evidence>
<reference evidence="10" key="1">
    <citation type="journal article" date="2010" name="Science">
        <title>Plasticity of animal genome architecture unmasked by rapid evolution of a pelagic tunicate.</title>
        <authorList>
            <person name="Denoeud F."/>
            <person name="Henriet S."/>
            <person name="Mungpakdee S."/>
            <person name="Aury J.M."/>
            <person name="Da Silva C."/>
            <person name="Brinkmann H."/>
            <person name="Mikhaleva J."/>
            <person name="Olsen L.C."/>
            <person name="Jubin C."/>
            <person name="Canestro C."/>
            <person name="Bouquet J.M."/>
            <person name="Danks G."/>
            <person name="Poulain J."/>
            <person name="Campsteijn C."/>
            <person name="Adamski M."/>
            <person name="Cross I."/>
            <person name="Yadetie F."/>
            <person name="Muffato M."/>
            <person name="Louis A."/>
            <person name="Butcher S."/>
            <person name="Tsagkogeorga G."/>
            <person name="Konrad A."/>
            <person name="Singh S."/>
            <person name="Jensen M.F."/>
            <person name="Cong E.H."/>
            <person name="Eikeseth-Otteraa H."/>
            <person name="Noel B."/>
            <person name="Anthouard V."/>
            <person name="Porcel B.M."/>
            <person name="Kachouri-Lafond R."/>
            <person name="Nishino A."/>
            <person name="Ugolini M."/>
            <person name="Chourrout P."/>
            <person name="Nishida H."/>
            <person name="Aasland R."/>
            <person name="Huzurbazar S."/>
            <person name="Westhof E."/>
            <person name="Delsuc F."/>
            <person name="Lehrach H."/>
            <person name="Reinhardt R."/>
            <person name="Weissenbach J."/>
            <person name="Roy S.W."/>
            <person name="Artiguenave F."/>
            <person name="Postlethwait J.H."/>
            <person name="Manak J.R."/>
            <person name="Thompson E.M."/>
            <person name="Jaillon O."/>
            <person name="Du Pasquier L."/>
            <person name="Boudinot P."/>
            <person name="Liberles D.A."/>
            <person name="Volff J.N."/>
            <person name="Philippe H."/>
            <person name="Lenhard B."/>
            <person name="Roest Crollius H."/>
            <person name="Wincker P."/>
            <person name="Chourrout D."/>
        </authorList>
    </citation>
    <scope>NUCLEOTIDE SEQUENCE [LARGE SCALE GENOMIC DNA]</scope>
</reference>
<evidence type="ECO:0000256" key="8">
    <source>
        <dbReference type="ARBA" id="ARBA00031072"/>
    </source>
</evidence>
<dbReference type="GO" id="GO:0000045">
    <property type="term" value="P:autophagosome assembly"/>
    <property type="evidence" value="ECO:0007669"/>
    <property type="project" value="TreeGrafter"/>
</dbReference>
<evidence type="ECO:0000256" key="4">
    <source>
        <dbReference type="ARBA" id="ARBA00022692"/>
    </source>
</evidence>
<keyword evidence="7 9" id="KW-0472">Membrane</keyword>
<dbReference type="InterPro" id="IPR029008">
    <property type="entry name" value="EMC6-like"/>
</dbReference>
<dbReference type="OrthoDB" id="16510at2759"/>